<dbReference type="AlphaFoldDB" id="A0A1U7LYC2"/>
<proteinExistence type="predicted"/>
<dbReference type="EMBL" id="MJIH01000001">
    <property type="protein sequence ID" value="OLR64420.1"/>
    <property type="molecule type" value="Genomic_DNA"/>
</dbReference>
<dbReference type="PROSITE" id="PS51257">
    <property type="entry name" value="PROKAR_LIPOPROTEIN"/>
    <property type="match status" value="1"/>
</dbReference>
<evidence type="ECO:0000313" key="1">
    <source>
        <dbReference type="EMBL" id="OLR64420.1"/>
    </source>
</evidence>
<name>A0A1U7LYC2_9FIRM</name>
<protein>
    <submittedName>
        <fullName evidence="1">Uncharacterized protein</fullName>
    </submittedName>
</protein>
<reference evidence="1 2" key="1">
    <citation type="journal article" date="2016" name="Appl. Environ. Microbiol.">
        <title>Function and Phylogeny of Bacterial Butyryl Coenzyme A:Acetate Transferases and Their Diversity in the Proximal Colon of Swine.</title>
        <authorList>
            <person name="Trachsel J."/>
            <person name="Bayles D.O."/>
            <person name="Looft T."/>
            <person name="Levine U.Y."/>
            <person name="Allen H.K."/>
        </authorList>
    </citation>
    <scope>NUCLEOTIDE SEQUENCE [LARGE SCALE GENOMIC DNA]</scope>
    <source>
        <strain evidence="1 2">35-6-1</strain>
    </source>
</reference>
<gene>
    <name evidence="1" type="ORF">BIV18_02085</name>
</gene>
<dbReference type="RefSeq" id="WP_075659065.1">
    <property type="nucleotide sequence ID" value="NZ_JABDSR010000015.1"/>
</dbReference>
<accession>A0A1U7LYC2</accession>
<sequence length="165" mass="18496">MKKLTIVLMSLFLMLSLVGCGKKKSNVDKTEDTKISSIAKEKEASEEDLTTSNFDKEALDQLIKNSDYISRIRISTSTAEGMNTSFLKDYKGDLSQIEVTIPKTLSPNMEYIVFYKDDEKGEVSPTERDGAFIEIQGDKDSNLIYIEKIFNSNSYSSTGKVSKES</sequence>
<comment type="caution">
    <text evidence="1">The sequence shown here is derived from an EMBL/GenBank/DDBJ whole genome shotgun (WGS) entry which is preliminary data.</text>
</comment>
<organism evidence="1 2">
    <name type="scientific">Peptoniphilus porci</name>
    <dbReference type="NCBI Taxonomy" id="2652280"/>
    <lineage>
        <taxon>Bacteria</taxon>
        <taxon>Bacillati</taxon>
        <taxon>Bacillota</taxon>
        <taxon>Tissierellia</taxon>
        <taxon>Tissierellales</taxon>
        <taxon>Peptoniphilaceae</taxon>
        <taxon>Peptoniphilus</taxon>
    </lineage>
</organism>
<accession>A0A848RDG4</accession>
<evidence type="ECO:0000313" key="2">
    <source>
        <dbReference type="Proteomes" id="UP000187166"/>
    </source>
</evidence>
<keyword evidence="2" id="KW-1185">Reference proteome</keyword>
<dbReference type="Proteomes" id="UP000187166">
    <property type="component" value="Unassembled WGS sequence"/>
</dbReference>